<dbReference type="SUPFAM" id="SSF55729">
    <property type="entry name" value="Acyl-CoA N-acyltransferases (Nat)"/>
    <property type="match status" value="2"/>
</dbReference>
<dbReference type="PROSITE" id="PS51186">
    <property type="entry name" value="GNAT"/>
    <property type="match status" value="1"/>
</dbReference>
<dbReference type="Proteomes" id="UP000278440">
    <property type="component" value="Unassembled WGS sequence"/>
</dbReference>
<keyword evidence="2" id="KW-0808">Transferase</keyword>
<gene>
    <name evidence="2" type="ORF">DFJ68_1070</name>
</gene>
<dbReference type="InterPro" id="IPR000182">
    <property type="entry name" value="GNAT_dom"/>
</dbReference>
<dbReference type="GO" id="GO:0016747">
    <property type="term" value="F:acyltransferase activity, transferring groups other than amino-acyl groups"/>
    <property type="evidence" value="ECO:0007669"/>
    <property type="project" value="InterPro"/>
</dbReference>
<organism evidence="2 3">
    <name type="scientific">Terracoccus luteus</name>
    <dbReference type="NCBI Taxonomy" id="53356"/>
    <lineage>
        <taxon>Bacteria</taxon>
        <taxon>Bacillati</taxon>
        <taxon>Actinomycetota</taxon>
        <taxon>Actinomycetes</taxon>
        <taxon>Micrococcales</taxon>
        <taxon>Intrasporangiaceae</taxon>
        <taxon>Terracoccus</taxon>
    </lineage>
</organism>
<dbReference type="EMBL" id="RBXT01000001">
    <property type="protein sequence ID" value="RKT77646.1"/>
    <property type="molecule type" value="Genomic_DNA"/>
</dbReference>
<dbReference type="RefSeq" id="WP_245963480.1">
    <property type="nucleotide sequence ID" value="NZ_RBXT01000001.1"/>
</dbReference>
<name>A0A495XY62_9MICO</name>
<dbReference type="Gene3D" id="3.40.630.30">
    <property type="match status" value="2"/>
</dbReference>
<dbReference type="Pfam" id="PF13302">
    <property type="entry name" value="Acetyltransf_3"/>
    <property type="match status" value="1"/>
</dbReference>
<proteinExistence type="predicted"/>
<dbReference type="InterPro" id="IPR051531">
    <property type="entry name" value="N-acetyltransferase"/>
</dbReference>
<protein>
    <submittedName>
        <fullName evidence="2">RimJ/RimL family protein N-acetyltransferase</fullName>
    </submittedName>
</protein>
<dbReference type="PANTHER" id="PTHR43792:SF1">
    <property type="entry name" value="N-ACETYLTRANSFERASE DOMAIN-CONTAINING PROTEIN"/>
    <property type="match status" value="1"/>
</dbReference>
<reference evidence="2 3" key="1">
    <citation type="submission" date="2018-10" db="EMBL/GenBank/DDBJ databases">
        <title>Sequencing the genomes of 1000 actinobacteria strains.</title>
        <authorList>
            <person name="Klenk H.-P."/>
        </authorList>
    </citation>
    <scope>NUCLEOTIDE SEQUENCE [LARGE SCALE GENOMIC DNA]</scope>
    <source>
        <strain evidence="2 3">DSM 44267</strain>
    </source>
</reference>
<accession>A0A495XY62</accession>
<feature type="domain" description="N-acetyltransferase" evidence="1">
    <location>
        <begin position="29"/>
        <end position="215"/>
    </location>
</feature>
<sequence>MTPSTPEPAPAVLHPLPEPGGVWLTTPRLTLRRPVMDDLEGYRRVHGDPRTYAHAPASRPDAERCRERLEEDLDAWRDHGVGYAAVIDTATGELVGWAGLRRQRPDGRPVLLNLYHRLVHARLGQGLGRELARALLTWALEWREEPVGALVDEGNHASLATCRSAGLLEVGVRPHADGKPMVAFEAPELIVAGATEVGGVDRDEVLDLWMRVNEAGGAVGFVPGTPRGDVAVALDTHLEAVRAGRALLVTLRAPDSGLLALGFWLAPGSRRQEHVAWLVRLMVDPERQGRNLGRLTLAAMTGVARRELPHVRLLRLDYRGGLGLGRFYEANGWTEVGRIAEGLRMGGDDYRDDVAMARRVDGRPLLPDGGF</sequence>
<evidence type="ECO:0000313" key="3">
    <source>
        <dbReference type="Proteomes" id="UP000278440"/>
    </source>
</evidence>
<comment type="caution">
    <text evidence="2">The sequence shown here is derived from an EMBL/GenBank/DDBJ whole genome shotgun (WGS) entry which is preliminary data.</text>
</comment>
<evidence type="ECO:0000313" key="2">
    <source>
        <dbReference type="EMBL" id="RKT77646.1"/>
    </source>
</evidence>
<evidence type="ECO:0000259" key="1">
    <source>
        <dbReference type="PROSITE" id="PS51186"/>
    </source>
</evidence>
<dbReference type="AlphaFoldDB" id="A0A495XY62"/>
<dbReference type="InterPro" id="IPR016181">
    <property type="entry name" value="Acyl_CoA_acyltransferase"/>
</dbReference>
<dbReference type="PANTHER" id="PTHR43792">
    <property type="entry name" value="GNAT FAMILY, PUTATIVE (AFU_ORTHOLOGUE AFUA_3G00765)-RELATED-RELATED"/>
    <property type="match status" value="1"/>
</dbReference>
<keyword evidence="3" id="KW-1185">Reference proteome</keyword>